<feature type="compositionally biased region" description="Polar residues" evidence="7">
    <location>
        <begin position="142"/>
        <end position="151"/>
    </location>
</feature>
<feature type="compositionally biased region" description="Polar residues" evidence="7">
    <location>
        <begin position="14"/>
        <end position="23"/>
    </location>
</feature>
<feature type="compositionally biased region" description="Polar residues" evidence="7">
    <location>
        <begin position="117"/>
        <end position="127"/>
    </location>
</feature>
<feature type="compositionally biased region" description="Low complexity" evidence="7">
    <location>
        <begin position="200"/>
        <end position="209"/>
    </location>
</feature>
<dbReference type="Pfam" id="PF04082">
    <property type="entry name" value="Fungal_trans"/>
    <property type="match status" value="1"/>
</dbReference>
<dbReference type="InterPro" id="IPR051089">
    <property type="entry name" value="prtT"/>
</dbReference>
<feature type="domain" description="Zn(2)-C6 fungal-type" evidence="8">
    <location>
        <begin position="41"/>
        <end position="72"/>
    </location>
</feature>
<dbReference type="AlphaFoldDB" id="A0A8K0NML6"/>
<keyword evidence="3" id="KW-0805">Transcription regulation</keyword>
<dbReference type="Proteomes" id="UP000812966">
    <property type="component" value="Unassembled WGS sequence"/>
</dbReference>
<keyword evidence="5" id="KW-0804">Transcription</keyword>
<dbReference type="Pfam" id="PF00172">
    <property type="entry name" value="Zn_clus"/>
    <property type="match status" value="1"/>
</dbReference>
<dbReference type="GO" id="GO:0000976">
    <property type="term" value="F:transcription cis-regulatory region binding"/>
    <property type="evidence" value="ECO:0007669"/>
    <property type="project" value="TreeGrafter"/>
</dbReference>
<keyword evidence="10" id="KW-1185">Reference proteome</keyword>
<evidence type="ECO:0000259" key="8">
    <source>
        <dbReference type="PROSITE" id="PS50048"/>
    </source>
</evidence>
<comment type="caution">
    <text evidence="9">The sequence shown here is derived from an EMBL/GenBank/DDBJ whole genome shotgun (WGS) entry which is preliminary data.</text>
</comment>
<keyword evidence="4" id="KW-0238">DNA-binding</keyword>
<evidence type="ECO:0000256" key="1">
    <source>
        <dbReference type="ARBA" id="ARBA00004123"/>
    </source>
</evidence>
<dbReference type="Gene3D" id="4.10.240.10">
    <property type="entry name" value="Zn(2)-C6 fungal-type DNA-binding domain"/>
    <property type="match status" value="1"/>
</dbReference>
<dbReference type="CDD" id="cd00067">
    <property type="entry name" value="GAL4"/>
    <property type="match status" value="1"/>
</dbReference>
<feature type="region of interest" description="Disordered" evidence="7">
    <location>
        <begin position="1"/>
        <end position="38"/>
    </location>
</feature>
<dbReference type="GO" id="GO:0000981">
    <property type="term" value="F:DNA-binding transcription factor activity, RNA polymerase II-specific"/>
    <property type="evidence" value="ECO:0007669"/>
    <property type="project" value="InterPro"/>
</dbReference>
<keyword evidence="6" id="KW-0539">Nucleus</keyword>
<dbReference type="SMART" id="SM00066">
    <property type="entry name" value="GAL4"/>
    <property type="match status" value="1"/>
</dbReference>
<evidence type="ECO:0000313" key="10">
    <source>
        <dbReference type="Proteomes" id="UP000812966"/>
    </source>
</evidence>
<feature type="compositionally biased region" description="Low complexity" evidence="7">
    <location>
        <begin position="287"/>
        <end position="304"/>
    </location>
</feature>
<evidence type="ECO:0000256" key="2">
    <source>
        <dbReference type="ARBA" id="ARBA00022723"/>
    </source>
</evidence>
<sequence length="909" mass="99917">MSTPISPDLDGQPASPSLTSTTMDEAPSNKRKKTSDRIASACARCNKAKARCNGEKPCSRCTSMGRAPDCVYVPSMRGKIKRSKRDSTTPAIKTNDQHVDKNQDRDQDQDQDHQSCRHPSQSQSRTSESPDKSIHVTGGTAGQSRSNSFTGIRNAGPSYNLGGSGASLSAYSLAQPSRHHQHHNKNQSHDPYLQSETPKSSNSNSNSNSTPGSGSDHNNNNNNKPILPLPQPRRFPSIGTVFGYGESSALNDRLSTARPIDRENLTTLPLPGDAPNPLGILAEATISLDPGPSSSSGSGSLTSSAFHRGGGGKANNKDSNNNNHDRPPYNPEGTDYYSSSKKSVTPRTLKSEAPHIMQLISPSDAESLFETYWKKIHPHLPVLDRKRSACIDVASRSNYLFNAICCVAARSFNIGLWSKLRSFARQEMTRIPLEKTLDVVQAHLLYSEWNLIPAKRFEQDMTWLRVGIACRTAMDINLHRVALNPTIRRGLPNWLVRSIIRTWLLCYTLDGTLSAQLGKPSALQGEGSVGRYAATLKTVCLEEDVDEEDRVLDLSVASLTEWTQILVRAVECFKMSNVQSQAGTDIWASDFPDLVVVFDNQLEEWGRAHAIPDGSRSSQLTCSRNRLYHRYGRLVVLSFALYRAKTQNALDLPSTFVQFQTVASNIVECFEKDWDDQGLARGCPDFMYTVLTFAVVSLLKSAQVRYKELLGGSQEHIFGLCRKAVSMLSQAATSADHLPAIQSVFLSRLLDIRTAPTYTPRAMLPMPIDLDASMETIGSQPERSYWPPTAPTSPLFTDMLGGVDLSGINGATVQHDVNTNGTTVPLWGEVHSNDLLNVQPFDQGNQTMGQIQYDPNDPRAQEYQLPVPEVPTSSLALSLGAFVGDTSVRDVLFANDSFWMSILETQEQQ</sequence>
<evidence type="ECO:0000256" key="7">
    <source>
        <dbReference type="SAM" id="MobiDB-lite"/>
    </source>
</evidence>
<name>A0A8K0NML6_9TREE</name>
<evidence type="ECO:0000256" key="3">
    <source>
        <dbReference type="ARBA" id="ARBA00023015"/>
    </source>
</evidence>
<dbReference type="CDD" id="cd12148">
    <property type="entry name" value="fungal_TF_MHR"/>
    <property type="match status" value="1"/>
</dbReference>
<evidence type="ECO:0000256" key="4">
    <source>
        <dbReference type="ARBA" id="ARBA00023125"/>
    </source>
</evidence>
<evidence type="ECO:0000256" key="5">
    <source>
        <dbReference type="ARBA" id="ARBA00023163"/>
    </source>
</evidence>
<dbReference type="PANTHER" id="PTHR31845">
    <property type="entry name" value="FINGER DOMAIN PROTEIN, PUTATIVE-RELATED"/>
    <property type="match status" value="1"/>
</dbReference>
<dbReference type="InterPro" id="IPR007219">
    <property type="entry name" value="XnlR_reg_dom"/>
</dbReference>
<feature type="region of interest" description="Disordered" evidence="7">
    <location>
        <begin position="174"/>
        <end position="240"/>
    </location>
</feature>
<gene>
    <name evidence="9" type="ORF">FFLO_06872</name>
</gene>
<dbReference type="OrthoDB" id="39175at2759"/>
<dbReference type="SUPFAM" id="SSF57701">
    <property type="entry name" value="Zn2/Cys6 DNA-binding domain"/>
    <property type="match status" value="1"/>
</dbReference>
<feature type="compositionally biased region" description="Basic and acidic residues" evidence="7">
    <location>
        <begin position="95"/>
        <end position="115"/>
    </location>
</feature>
<dbReference type="PANTHER" id="PTHR31845:SF17">
    <property type="entry name" value="ZN(II)2CYS6 TRANSCRIPTION FACTOR (EUROFUNG)"/>
    <property type="match status" value="1"/>
</dbReference>
<organism evidence="9 10">
    <name type="scientific">Filobasidium floriforme</name>
    <dbReference type="NCBI Taxonomy" id="5210"/>
    <lineage>
        <taxon>Eukaryota</taxon>
        <taxon>Fungi</taxon>
        <taxon>Dikarya</taxon>
        <taxon>Basidiomycota</taxon>
        <taxon>Agaricomycotina</taxon>
        <taxon>Tremellomycetes</taxon>
        <taxon>Filobasidiales</taxon>
        <taxon>Filobasidiaceae</taxon>
        <taxon>Filobasidium</taxon>
    </lineage>
</organism>
<dbReference type="GO" id="GO:0005634">
    <property type="term" value="C:nucleus"/>
    <property type="evidence" value="ECO:0007669"/>
    <property type="project" value="UniProtKB-SubCell"/>
</dbReference>
<accession>A0A8K0NML6</accession>
<dbReference type="SMART" id="SM00906">
    <property type="entry name" value="Fungal_trans"/>
    <property type="match status" value="1"/>
</dbReference>
<dbReference type="InterPro" id="IPR001138">
    <property type="entry name" value="Zn2Cys6_DnaBD"/>
</dbReference>
<feature type="compositionally biased region" description="Basic residues" evidence="7">
    <location>
        <begin position="177"/>
        <end position="186"/>
    </location>
</feature>
<dbReference type="InterPro" id="IPR036864">
    <property type="entry name" value="Zn2-C6_fun-type_DNA-bd_sf"/>
</dbReference>
<comment type="subcellular location">
    <subcellularLocation>
        <location evidence="1">Nucleus</location>
    </subcellularLocation>
</comment>
<feature type="compositionally biased region" description="Polar residues" evidence="7">
    <location>
        <begin position="336"/>
        <end position="348"/>
    </location>
</feature>
<dbReference type="GO" id="GO:0006351">
    <property type="term" value="P:DNA-templated transcription"/>
    <property type="evidence" value="ECO:0007669"/>
    <property type="project" value="InterPro"/>
</dbReference>
<reference evidence="9" key="1">
    <citation type="submission" date="2020-04" db="EMBL/GenBank/DDBJ databases">
        <title>Analysis of mating type loci in Filobasidium floriforme.</title>
        <authorList>
            <person name="Nowrousian M."/>
        </authorList>
    </citation>
    <scope>NUCLEOTIDE SEQUENCE</scope>
    <source>
        <strain evidence="9">CBS 6242</strain>
    </source>
</reference>
<keyword evidence="2" id="KW-0479">Metal-binding</keyword>
<protein>
    <recommendedName>
        <fullName evidence="8">Zn(2)-C6 fungal-type domain-containing protein</fullName>
    </recommendedName>
</protein>
<feature type="region of interest" description="Disordered" evidence="7">
    <location>
        <begin position="52"/>
        <end position="153"/>
    </location>
</feature>
<proteinExistence type="predicted"/>
<dbReference type="GO" id="GO:0008270">
    <property type="term" value="F:zinc ion binding"/>
    <property type="evidence" value="ECO:0007669"/>
    <property type="project" value="InterPro"/>
</dbReference>
<evidence type="ECO:0000256" key="6">
    <source>
        <dbReference type="ARBA" id="ARBA00023242"/>
    </source>
</evidence>
<dbReference type="EMBL" id="JABELV010000276">
    <property type="protein sequence ID" value="KAG7527500.1"/>
    <property type="molecule type" value="Genomic_DNA"/>
</dbReference>
<feature type="region of interest" description="Disordered" evidence="7">
    <location>
        <begin position="286"/>
        <end position="348"/>
    </location>
</feature>
<evidence type="ECO:0000313" key="9">
    <source>
        <dbReference type="EMBL" id="KAG7527500.1"/>
    </source>
</evidence>
<dbReference type="PROSITE" id="PS50048">
    <property type="entry name" value="ZN2_CY6_FUNGAL_2"/>
    <property type="match status" value="1"/>
</dbReference>